<dbReference type="PANTHER" id="PTHR39515:SF2">
    <property type="entry name" value="HTH-TYPE TRANSCRIPTIONAL REGULATOR RV0880"/>
    <property type="match status" value="1"/>
</dbReference>
<dbReference type="InterPro" id="IPR036390">
    <property type="entry name" value="WH_DNA-bd_sf"/>
</dbReference>
<dbReference type="SUPFAM" id="SSF46785">
    <property type="entry name" value="Winged helix' DNA-binding domain"/>
    <property type="match status" value="1"/>
</dbReference>
<gene>
    <name evidence="2" type="ORF">AWN90_26295</name>
</gene>
<dbReference type="AlphaFoldDB" id="A0A161WMA7"/>
<organism evidence="2 3">
    <name type="scientific">Nocardia terpenica</name>
    <dbReference type="NCBI Taxonomy" id="455432"/>
    <lineage>
        <taxon>Bacteria</taxon>
        <taxon>Bacillati</taxon>
        <taxon>Actinomycetota</taxon>
        <taxon>Actinomycetes</taxon>
        <taxon>Mycobacteriales</taxon>
        <taxon>Nocardiaceae</taxon>
        <taxon>Nocardia</taxon>
    </lineage>
</organism>
<evidence type="ECO:0000259" key="1">
    <source>
        <dbReference type="PROSITE" id="PS50995"/>
    </source>
</evidence>
<dbReference type="InterPro" id="IPR000835">
    <property type="entry name" value="HTH_MarR-typ"/>
</dbReference>
<proteinExistence type="predicted"/>
<dbReference type="SMART" id="SM00347">
    <property type="entry name" value="HTH_MARR"/>
    <property type="match status" value="1"/>
</dbReference>
<evidence type="ECO:0000313" key="3">
    <source>
        <dbReference type="Proteomes" id="UP000076512"/>
    </source>
</evidence>
<dbReference type="EMBL" id="LWGR01000006">
    <property type="protein sequence ID" value="KZM74215.1"/>
    <property type="molecule type" value="Genomic_DNA"/>
</dbReference>
<accession>A0A161WMA7</accession>
<dbReference type="Proteomes" id="UP000076512">
    <property type="component" value="Unassembled WGS sequence"/>
</dbReference>
<dbReference type="Pfam" id="PF12802">
    <property type="entry name" value="MarR_2"/>
    <property type="match status" value="1"/>
</dbReference>
<evidence type="ECO:0000313" key="2">
    <source>
        <dbReference type="EMBL" id="KZM74215.1"/>
    </source>
</evidence>
<dbReference type="GO" id="GO:0003700">
    <property type="term" value="F:DNA-binding transcription factor activity"/>
    <property type="evidence" value="ECO:0007669"/>
    <property type="project" value="InterPro"/>
</dbReference>
<dbReference type="RefSeq" id="WP_067588180.1">
    <property type="nucleotide sequence ID" value="NZ_JABMCZ010000005.1"/>
</dbReference>
<feature type="domain" description="HTH marR-type" evidence="1">
    <location>
        <begin position="10"/>
        <end position="142"/>
    </location>
</feature>
<keyword evidence="3" id="KW-1185">Reference proteome</keyword>
<reference evidence="2 3" key="1">
    <citation type="submission" date="2016-04" db="EMBL/GenBank/DDBJ databases">
        <authorList>
            <person name="Evans L.H."/>
            <person name="Alamgir A."/>
            <person name="Owens N."/>
            <person name="Weber N.D."/>
            <person name="Virtaneva K."/>
            <person name="Barbian K."/>
            <person name="Babar A."/>
            <person name="Rosenke K."/>
        </authorList>
    </citation>
    <scope>NUCLEOTIDE SEQUENCE [LARGE SCALE GENOMIC DNA]</scope>
    <source>
        <strain evidence="2 3">IFM 0406</strain>
    </source>
</reference>
<comment type="caution">
    <text evidence="2">The sequence shown here is derived from an EMBL/GenBank/DDBJ whole genome shotgun (WGS) entry which is preliminary data.</text>
</comment>
<dbReference type="STRING" id="455432.AWN90_26295"/>
<dbReference type="OrthoDB" id="3215377at2"/>
<sequence>MTDSTVSPSATRAAQELRVLTGRLRRRFLEATDNQGITPSQASLLSRLKAGDASASELAAAERVRPQAVASQLAALDETGLIERHPDPNDRRRQVVSLSREGREFLDGRRQAGHEWLAATLEEQYTEAERQQLLHALTLLERLVRE</sequence>
<dbReference type="PROSITE" id="PS50995">
    <property type="entry name" value="HTH_MARR_2"/>
    <property type="match status" value="1"/>
</dbReference>
<dbReference type="Gene3D" id="1.10.287.100">
    <property type="match status" value="1"/>
</dbReference>
<protein>
    <submittedName>
        <fullName evidence="2">MarR family transcriptional regulator</fullName>
    </submittedName>
</protein>
<dbReference type="InterPro" id="IPR052526">
    <property type="entry name" value="HTH-type_Bedaq_tolerance"/>
</dbReference>
<dbReference type="InterPro" id="IPR036388">
    <property type="entry name" value="WH-like_DNA-bd_sf"/>
</dbReference>
<dbReference type="Gene3D" id="1.10.10.10">
    <property type="entry name" value="Winged helix-like DNA-binding domain superfamily/Winged helix DNA-binding domain"/>
    <property type="match status" value="1"/>
</dbReference>
<dbReference type="PANTHER" id="PTHR39515">
    <property type="entry name" value="CONSERVED PROTEIN"/>
    <property type="match status" value="1"/>
</dbReference>
<name>A0A161WMA7_9NOCA</name>